<feature type="transmembrane region" description="Helical" evidence="7">
    <location>
        <begin position="66"/>
        <end position="86"/>
    </location>
</feature>
<evidence type="ECO:0000256" key="6">
    <source>
        <dbReference type="ARBA" id="ARBA00023136"/>
    </source>
</evidence>
<dbReference type="PROSITE" id="PS50850">
    <property type="entry name" value="MFS"/>
    <property type="match status" value="1"/>
</dbReference>
<dbReference type="InterPro" id="IPR011701">
    <property type="entry name" value="MFS"/>
</dbReference>
<dbReference type="SUPFAM" id="SSF103473">
    <property type="entry name" value="MFS general substrate transporter"/>
    <property type="match status" value="1"/>
</dbReference>
<evidence type="ECO:0000313" key="9">
    <source>
        <dbReference type="EMBL" id="APB00380.1"/>
    </source>
</evidence>
<dbReference type="CDD" id="cd17321">
    <property type="entry name" value="MFS_MMR_MDR_like"/>
    <property type="match status" value="1"/>
</dbReference>
<feature type="transmembrane region" description="Helical" evidence="7">
    <location>
        <begin position="318"/>
        <end position="337"/>
    </location>
</feature>
<dbReference type="GO" id="GO:0005886">
    <property type="term" value="C:plasma membrane"/>
    <property type="evidence" value="ECO:0007669"/>
    <property type="project" value="UniProtKB-SubCell"/>
</dbReference>
<evidence type="ECO:0000313" key="10">
    <source>
        <dbReference type="Proteomes" id="UP000180166"/>
    </source>
</evidence>
<feature type="transmembrane region" description="Helical" evidence="7">
    <location>
        <begin position="218"/>
        <end position="235"/>
    </location>
</feature>
<dbReference type="Proteomes" id="UP000180166">
    <property type="component" value="Chromosome"/>
</dbReference>
<feature type="transmembrane region" description="Helical" evidence="7">
    <location>
        <begin position="31"/>
        <end position="54"/>
    </location>
</feature>
<evidence type="ECO:0000256" key="2">
    <source>
        <dbReference type="ARBA" id="ARBA00022448"/>
    </source>
</evidence>
<keyword evidence="6 7" id="KW-0472">Membrane</keyword>
<keyword evidence="4 7" id="KW-0812">Transmembrane</keyword>
<evidence type="ECO:0000259" key="8">
    <source>
        <dbReference type="PROSITE" id="PS50850"/>
    </source>
</evidence>
<keyword evidence="2" id="KW-0813">Transport</keyword>
<dbReference type="InterPro" id="IPR020846">
    <property type="entry name" value="MFS_dom"/>
</dbReference>
<dbReference type="Gene3D" id="1.20.1250.20">
    <property type="entry name" value="MFS general substrate transporter like domains"/>
    <property type="match status" value="1"/>
</dbReference>
<evidence type="ECO:0000256" key="4">
    <source>
        <dbReference type="ARBA" id="ARBA00022692"/>
    </source>
</evidence>
<proteinExistence type="predicted"/>
<feature type="transmembrane region" description="Helical" evidence="7">
    <location>
        <begin position="98"/>
        <end position="117"/>
    </location>
</feature>
<dbReference type="Pfam" id="PF07690">
    <property type="entry name" value="MFS_1"/>
    <property type="match status" value="1"/>
</dbReference>
<feature type="transmembrane region" description="Helical" evidence="7">
    <location>
        <begin position="123"/>
        <end position="145"/>
    </location>
</feature>
<feature type="domain" description="Major facilitator superfamily (MFS) profile" evidence="8">
    <location>
        <begin position="32"/>
        <end position="491"/>
    </location>
</feature>
<dbReference type="KEGG" id="nsr:NS506_06344"/>
<reference evidence="9 10" key="1">
    <citation type="submission" date="2016-10" db="EMBL/GenBank/DDBJ databases">
        <title>Genome sequence of Nocardia seriolae strain EM150506, isolated from Anguila japonica.</title>
        <authorList>
            <person name="Han H.-J."/>
        </authorList>
    </citation>
    <scope>NUCLEOTIDE SEQUENCE [LARGE SCALE GENOMIC DNA]</scope>
    <source>
        <strain evidence="9 10">EM150506</strain>
    </source>
</reference>
<feature type="transmembrane region" description="Helical" evidence="7">
    <location>
        <begin position="419"/>
        <end position="440"/>
    </location>
</feature>
<dbReference type="InterPro" id="IPR036259">
    <property type="entry name" value="MFS_trans_sf"/>
</dbReference>
<comment type="subcellular location">
    <subcellularLocation>
        <location evidence="1">Cell membrane</location>
        <topology evidence="1">Multi-pass membrane protein</topology>
    </subcellularLocation>
</comment>
<dbReference type="AlphaFoldDB" id="A0ABC8B1D5"/>
<dbReference type="Gene3D" id="1.20.1720.10">
    <property type="entry name" value="Multidrug resistance protein D"/>
    <property type="match status" value="1"/>
</dbReference>
<feature type="transmembrane region" description="Helical" evidence="7">
    <location>
        <begin position="157"/>
        <end position="180"/>
    </location>
</feature>
<evidence type="ECO:0000256" key="5">
    <source>
        <dbReference type="ARBA" id="ARBA00022989"/>
    </source>
</evidence>
<keyword evidence="3" id="KW-1003">Cell membrane</keyword>
<name>A0ABC8B1D5_9NOCA</name>
<feature type="transmembrane region" description="Helical" evidence="7">
    <location>
        <begin position="285"/>
        <end position="306"/>
    </location>
</feature>
<protein>
    <submittedName>
        <fullName evidence="9">Actinorhodin transporter</fullName>
    </submittedName>
</protein>
<accession>A0ABC8B1D5</accession>
<evidence type="ECO:0000256" key="1">
    <source>
        <dbReference type="ARBA" id="ARBA00004651"/>
    </source>
</evidence>
<evidence type="ECO:0000256" key="7">
    <source>
        <dbReference type="SAM" id="Phobius"/>
    </source>
</evidence>
<feature type="transmembrane region" description="Helical" evidence="7">
    <location>
        <begin position="378"/>
        <end position="407"/>
    </location>
</feature>
<feature type="transmembrane region" description="Helical" evidence="7">
    <location>
        <begin position="186"/>
        <end position="206"/>
    </location>
</feature>
<feature type="transmembrane region" description="Helical" evidence="7">
    <location>
        <begin position="247"/>
        <end position="265"/>
    </location>
</feature>
<sequence length="506" mass="52950">MPDQAIHYSGRVLDNPTATTQYPVTTRAFGLAILVLSGLQLMVVLDGTVMILALPRLQEQLGLSNAGSAWTVTAYGLPFAGLMLLGGRLGDSFGRKRMLILGVALFTLASALCGTAQNEAWLIAARALQGTGAAIAAPTAFALVASTYAPGPARNQAVAIFGSMVGVGSVGGLVIGGALTQVDWRWIFWINVPIGILIVWGAIYQLRDTAHHRMSMDVRGAILGTVACVSIVFGATEGPEMGWGSPIILGTLIGGFVLLLVFILAERDVDNPLLPWSLFDSRDRVITFAAIFLASGVLGATTFFVAQFLQNVLRYSPLQAGLASIPFTLGAGVGTAVASKACMYIRARWLLLAAAAVLSGALYFGSTLDSSADYFPTLLVMMSIVGFCIGTAIVILPLCVLVGVDMAHIGPLSAVGQMFMNMGTPFAVGVLSPVALSRTLSLDKGATGKVSEMTQHQIDALGSGYTLVLLVCAIGTAIMGLLALTLRYTPQQLAQAQHAQDEAQKS</sequence>
<gene>
    <name evidence="9" type="ORF">NS506_06344</name>
</gene>
<dbReference type="PANTHER" id="PTHR42718:SF46">
    <property type="entry name" value="BLR6921 PROTEIN"/>
    <property type="match status" value="1"/>
</dbReference>
<evidence type="ECO:0000256" key="3">
    <source>
        <dbReference type="ARBA" id="ARBA00022475"/>
    </source>
</evidence>
<organism evidence="9 10">
    <name type="scientific">Nocardia seriolae</name>
    <dbReference type="NCBI Taxonomy" id="37332"/>
    <lineage>
        <taxon>Bacteria</taxon>
        <taxon>Bacillati</taxon>
        <taxon>Actinomycetota</taxon>
        <taxon>Actinomycetes</taxon>
        <taxon>Mycobacteriales</taxon>
        <taxon>Nocardiaceae</taxon>
        <taxon>Nocardia</taxon>
    </lineage>
</organism>
<dbReference type="EMBL" id="CP017839">
    <property type="protein sequence ID" value="APB00380.1"/>
    <property type="molecule type" value="Genomic_DNA"/>
</dbReference>
<feature type="transmembrane region" description="Helical" evidence="7">
    <location>
        <begin position="460"/>
        <end position="484"/>
    </location>
</feature>
<feature type="transmembrane region" description="Helical" evidence="7">
    <location>
        <begin position="349"/>
        <end position="366"/>
    </location>
</feature>
<dbReference type="PANTHER" id="PTHR42718">
    <property type="entry name" value="MAJOR FACILITATOR SUPERFAMILY MULTIDRUG TRANSPORTER MFSC"/>
    <property type="match status" value="1"/>
</dbReference>
<keyword evidence="5 7" id="KW-1133">Transmembrane helix</keyword>